<dbReference type="Proteomes" id="UP001620234">
    <property type="component" value="Unassembled WGS sequence"/>
</dbReference>
<dbReference type="RefSeq" id="WP_404672285.1">
    <property type="nucleotide sequence ID" value="NZ_JBJDPD010000020.1"/>
</dbReference>
<sequence length="110" mass="12026">MNTIDVKEYDSLRISCEYQDNDGQPLSLDGIAIESTMQSLNNQYKHTLGIEMSDMALGQFVLTSDAERILPTLYKVDVSFLESSSGARITSETFNVNVKNAVTVPSGVSA</sequence>
<reference evidence="1 2" key="1">
    <citation type="submission" date="2024-11" db="EMBL/GenBank/DDBJ databases">
        <title>The Natural Products Discovery Center: Release of the First 8490 Sequenced Strains for Exploring Actinobacteria Biosynthetic Diversity.</title>
        <authorList>
            <person name="Kalkreuter E."/>
            <person name="Kautsar S.A."/>
            <person name="Yang D."/>
            <person name="Bader C.D."/>
            <person name="Teijaro C.N."/>
            <person name="Fluegel L."/>
            <person name="Davis C.M."/>
            <person name="Simpson J.R."/>
            <person name="Lauterbach L."/>
            <person name="Steele A.D."/>
            <person name="Gui C."/>
            <person name="Meng S."/>
            <person name="Li G."/>
            <person name="Viehrig K."/>
            <person name="Ye F."/>
            <person name="Su P."/>
            <person name="Kiefer A.F."/>
            <person name="Nichols A."/>
            <person name="Cepeda A.J."/>
            <person name="Yan W."/>
            <person name="Fan B."/>
            <person name="Jiang Y."/>
            <person name="Adhikari A."/>
            <person name="Zheng C.-J."/>
            <person name="Schuster L."/>
            <person name="Cowan T.M."/>
            <person name="Smanski M.J."/>
            <person name="Chevrette M.G."/>
            <person name="De Carvalho L.P.S."/>
            <person name="Shen B."/>
        </authorList>
    </citation>
    <scope>NUCLEOTIDE SEQUENCE [LARGE SCALE GENOMIC DNA]</scope>
    <source>
        <strain evidence="1 2">NPDC077433</strain>
    </source>
</reference>
<dbReference type="EMBL" id="JBJDPD010000020">
    <property type="protein sequence ID" value="MFK4001703.1"/>
    <property type="molecule type" value="Genomic_DNA"/>
</dbReference>
<gene>
    <name evidence="1" type="ORF">ACI2I3_10185</name>
</gene>
<comment type="caution">
    <text evidence="1">The sequence shown here is derived from an EMBL/GenBank/DDBJ whole genome shotgun (WGS) entry which is preliminary data.</text>
</comment>
<accession>A0ABW8LAE4</accession>
<protein>
    <submittedName>
        <fullName evidence="1">Uncharacterized protein</fullName>
    </submittedName>
</protein>
<proteinExistence type="predicted"/>
<keyword evidence="2" id="KW-1185">Reference proteome</keyword>
<evidence type="ECO:0000313" key="1">
    <source>
        <dbReference type="EMBL" id="MFK4001703.1"/>
    </source>
</evidence>
<evidence type="ECO:0000313" key="2">
    <source>
        <dbReference type="Proteomes" id="UP001620234"/>
    </source>
</evidence>
<organism evidence="1 2">
    <name type="scientific">Psychrobacter namhaensis</name>
    <dbReference type="NCBI Taxonomy" id="292734"/>
    <lineage>
        <taxon>Bacteria</taxon>
        <taxon>Pseudomonadati</taxon>
        <taxon>Pseudomonadota</taxon>
        <taxon>Gammaproteobacteria</taxon>
        <taxon>Moraxellales</taxon>
        <taxon>Moraxellaceae</taxon>
        <taxon>Psychrobacter</taxon>
    </lineage>
</organism>
<name>A0ABW8LAE4_9GAMM</name>